<keyword evidence="8" id="KW-0238">DNA-binding</keyword>
<evidence type="ECO:0000256" key="8">
    <source>
        <dbReference type="ARBA" id="ARBA00023125"/>
    </source>
</evidence>
<dbReference type="Pfam" id="PF17191">
    <property type="entry name" value="RecG_wedge"/>
    <property type="match status" value="1"/>
</dbReference>
<dbReference type="Gene3D" id="3.40.50.300">
    <property type="entry name" value="P-loop containing nucleotide triphosphate hydrolases"/>
    <property type="match status" value="2"/>
</dbReference>
<dbReference type="PANTHER" id="PTHR47964">
    <property type="entry name" value="ATP-DEPENDENT DNA HELICASE HOMOLOG RECG, CHLOROPLASTIC"/>
    <property type="match status" value="1"/>
</dbReference>
<keyword evidence="7 15" id="KW-0067">ATP-binding</keyword>
<evidence type="ECO:0000256" key="14">
    <source>
        <dbReference type="ARBA" id="ARBA00048988"/>
    </source>
</evidence>
<protein>
    <recommendedName>
        <fullName evidence="2 15">ATP-dependent DNA helicase RecG</fullName>
        <ecNumber evidence="13 15">5.6.2.4</ecNumber>
    </recommendedName>
</protein>
<keyword evidence="5 15" id="KW-0378">Hydrolase</keyword>
<dbReference type="InterPro" id="IPR033454">
    <property type="entry name" value="RecG_wedge"/>
</dbReference>
<evidence type="ECO:0000256" key="11">
    <source>
        <dbReference type="ARBA" id="ARBA00023235"/>
    </source>
</evidence>
<name>A0A0E3W3T9_9FIRM</name>
<keyword evidence="19" id="KW-1185">Reference proteome</keyword>
<evidence type="ECO:0000256" key="4">
    <source>
        <dbReference type="ARBA" id="ARBA00022763"/>
    </source>
</evidence>
<dbReference type="RefSeq" id="WP_046499786.1">
    <property type="nucleotide sequence ID" value="NZ_CGIH01000049.1"/>
</dbReference>
<dbReference type="CDD" id="cd04488">
    <property type="entry name" value="RecG_wedge_OBF"/>
    <property type="match status" value="1"/>
</dbReference>
<sequence>MDRLWEEIQYVKGVGPQRSRDLHRLGVENVFDLLWLIPRAYFNRSRIDPIASLPLDVPVNIRGRVINTSQNRTGRGFHIFKAAVEDQSGVIVATWFNQPYLGNVIKTGQDIFLSGKVKDSYRIKELHVSEYEIMAGGDLDINVLPIYPLTGSLNQKILRKTLHGVLEQYLSHYPELLRPQIRNQLGFIGIDQAFQNIHFPENTEAYLKAKKRLAFEELLLFRLLLNKEKSWLELNQQYIIHQEKTELVNQVRQKLDFALTSAQEKVLLEIFRDMESAQVMNRLLQGDVGSGKTVVAALAMAKAVGSGYQSTLMAPTEILAEQHYNYLQRFFAETDIVIARLTGGISPGEKKLVLEAVSSGEINIVVGTHALIQEEVKFNNLGLVIIDEQHRFGVRQRALLSQKGQSPDVLVMTATPIPRTLALTVYGDLDISIINEMPPGRKPVKTRYLPRSYRQRAYDFARQQLIAGAQVYVICPLVEESEKQDLLDAVSLYEELSTTVYPNFRVGLLHGRMKSTEKEYIMQAFKGGQIQVLVATTVIEVGVDVSNATVIIIEHAERFGLSQLHQLRGRVGRGLRQSYCLLLGEARTNEAIRRFKAMEDSKDGFELANEDLNIRGPGDFWGVKQHGLDELKVASLIRDGDLIELSAKVAQMVEPELLESNLLSSYIANKFKKNQEIARN</sequence>
<comment type="function">
    <text evidence="15">Plays a critical role in recombination and DNA repair. Helps process Holliday junction intermediates to mature products by catalyzing branch migration. Has replication fork regression activity, unwinds stalled or blocked replication forks to make a HJ that can be resolved. Has a DNA unwinding activity characteristic of a DNA helicase with 3'-5' polarity.</text>
</comment>
<dbReference type="InterPro" id="IPR001650">
    <property type="entry name" value="Helicase_C-like"/>
</dbReference>
<keyword evidence="4 15" id="KW-0227">DNA damage</keyword>
<evidence type="ECO:0000256" key="15">
    <source>
        <dbReference type="RuleBase" id="RU363016"/>
    </source>
</evidence>
<dbReference type="GO" id="GO:0006310">
    <property type="term" value="P:DNA recombination"/>
    <property type="evidence" value="ECO:0007669"/>
    <property type="project" value="UniProtKB-UniRule"/>
</dbReference>
<proteinExistence type="inferred from homology"/>
<evidence type="ECO:0000256" key="10">
    <source>
        <dbReference type="ARBA" id="ARBA00023204"/>
    </source>
</evidence>
<organism evidence="18 19">
    <name type="scientific">Syntrophomonas zehnderi OL-4</name>
    <dbReference type="NCBI Taxonomy" id="690567"/>
    <lineage>
        <taxon>Bacteria</taxon>
        <taxon>Bacillati</taxon>
        <taxon>Bacillota</taxon>
        <taxon>Clostridia</taxon>
        <taxon>Eubacteriales</taxon>
        <taxon>Syntrophomonadaceae</taxon>
        <taxon>Syntrophomonas</taxon>
    </lineage>
</organism>
<dbReference type="Pfam" id="PF00270">
    <property type="entry name" value="DEAD"/>
    <property type="match status" value="1"/>
</dbReference>
<dbReference type="SUPFAM" id="SSF52540">
    <property type="entry name" value="P-loop containing nucleoside triphosphate hydrolases"/>
    <property type="match status" value="2"/>
</dbReference>
<dbReference type="Pfam" id="PF19833">
    <property type="entry name" value="RecG_dom3_C"/>
    <property type="match status" value="1"/>
</dbReference>
<dbReference type="InterPro" id="IPR004609">
    <property type="entry name" value="ATP-dep_DNA_helicase_RecG"/>
</dbReference>
<dbReference type="Proteomes" id="UP000045545">
    <property type="component" value="Unassembled WGS sequence"/>
</dbReference>
<evidence type="ECO:0000256" key="1">
    <source>
        <dbReference type="ARBA" id="ARBA00007504"/>
    </source>
</evidence>
<dbReference type="EC" id="5.6.2.4" evidence="13 15"/>
<dbReference type="NCBIfam" id="TIGR00643">
    <property type="entry name" value="recG"/>
    <property type="match status" value="1"/>
</dbReference>
<keyword evidence="11" id="KW-0413">Isomerase</keyword>
<dbReference type="PANTHER" id="PTHR47964:SF1">
    <property type="entry name" value="ATP-DEPENDENT DNA HELICASE HOMOLOG RECG, CHLOROPLASTIC"/>
    <property type="match status" value="1"/>
</dbReference>
<dbReference type="CDD" id="cd17992">
    <property type="entry name" value="DEXHc_RecG"/>
    <property type="match status" value="1"/>
</dbReference>
<dbReference type="Gene3D" id="2.40.50.140">
    <property type="entry name" value="Nucleic acid-binding proteins"/>
    <property type="match status" value="1"/>
</dbReference>
<evidence type="ECO:0000256" key="6">
    <source>
        <dbReference type="ARBA" id="ARBA00022806"/>
    </source>
</evidence>
<reference evidence="18 19" key="1">
    <citation type="submission" date="2015-03" db="EMBL/GenBank/DDBJ databases">
        <authorList>
            <person name="Murphy D."/>
        </authorList>
    </citation>
    <scope>NUCLEOTIDE SEQUENCE [LARGE SCALE GENOMIC DNA]</scope>
    <source>
        <strain evidence="18 19">OL-4</strain>
    </source>
</reference>
<evidence type="ECO:0000313" key="18">
    <source>
        <dbReference type="EMBL" id="CFY04771.1"/>
    </source>
</evidence>
<dbReference type="SUPFAM" id="SSF50249">
    <property type="entry name" value="Nucleic acid-binding proteins"/>
    <property type="match status" value="1"/>
</dbReference>
<dbReference type="EMBL" id="CGIH01000049">
    <property type="protein sequence ID" value="CFY04771.1"/>
    <property type="molecule type" value="Genomic_DNA"/>
</dbReference>
<dbReference type="PROSITE" id="PS51194">
    <property type="entry name" value="HELICASE_CTER"/>
    <property type="match status" value="1"/>
</dbReference>
<dbReference type="Pfam" id="PF00271">
    <property type="entry name" value="Helicase_C"/>
    <property type="match status" value="1"/>
</dbReference>
<keyword evidence="6 15" id="KW-0347">Helicase</keyword>
<dbReference type="InterPro" id="IPR014001">
    <property type="entry name" value="Helicase_ATP-bd"/>
</dbReference>
<dbReference type="GO" id="GO:0005524">
    <property type="term" value="F:ATP binding"/>
    <property type="evidence" value="ECO:0007669"/>
    <property type="project" value="UniProtKB-KW"/>
</dbReference>
<dbReference type="SMART" id="SM00490">
    <property type="entry name" value="HELICc"/>
    <property type="match status" value="1"/>
</dbReference>
<evidence type="ECO:0000259" key="17">
    <source>
        <dbReference type="PROSITE" id="PS51194"/>
    </source>
</evidence>
<dbReference type="OrthoDB" id="9804325at2"/>
<dbReference type="GO" id="GO:0043138">
    <property type="term" value="F:3'-5' DNA helicase activity"/>
    <property type="evidence" value="ECO:0007669"/>
    <property type="project" value="UniProtKB-EC"/>
</dbReference>
<evidence type="ECO:0000256" key="5">
    <source>
        <dbReference type="ARBA" id="ARBA00022801"/>
    </source>
</evidence>
<dbReference type="InterPro" id="IPR011545">
    <property type="entry name" value="DEAD/DEAH_box_helicase_dom"/>
</dbReference>
<evidence type="ECO:0000256" key="13">
    <source>
        <dbReference type="ARBA" id="ARBA00034808"/>
    </source>
</evidence>
<dbReference type="InterPro" id="IPR012340">
    <property type="entry name" value="NA-bd_OB-fold"/>
</dbReference>
<evidence type="ECO:0000256" key="3">
    <source>
        <dbReference type="ARBA" id="ARBA00022741"/>
    </source>
</evidence>
<keyword evidence="9 15" id="KW-0233">DNA recombination</keyword>
<dbReference type="GO" id="GO:0016887">
    <property type="term" value="F:ATP hydrolysis activity"/>
    <property type="evidence" value="ECO:0007669"/>
    <property type="project" value="RHEA"/>
</dbReference>
<evidence type="ECO:0000256" key="7">
    <source>
        <dbReference type="ARBA" id="ARBA00022840"/>
    </source>
</evidence>
<feature type="domain" description="Helicase ATP-binding" evidence="16">
    <location>
        <begin position="273"/>
        <end position="434"/>
    </location>
</feature>
<keyword evidence="10 15" id="KW-0234">DNA repair</keyword>
<accession>A0A0E3W3T9</accession>
<dbReference type="InterPro" id="IPR047112">
    <property type="entry name" value="RecG/Mfd"/>
</dbReference>
<feature type="domain" description="Helicase C-terminal" evidence="17">
    <location>
        <begin position="461"/>
        <end position="613"/>
    </location>
</feature>
<evidence type="ECO:0000256" key="2">
    <source>
        <dbReference type="ARBA" id="ARBA00017846"/>
    </source>
</evidence>
<comment type="similarity">
    <text evidence="1 15">Belongs to the helicase family. RecG subfamily.</text>
</comment>
<comment type="catalytic activity">
    <reaction evidence="12 15">
        <text>Couples ATP hydrolysis with the unwinding of duplex DNA by translocating in the 3'-5' direction.</text>
        <dbReference type="EC" id="5.6.2.4"/>
    </reaction>
</comment>
<gene>
    <name evidence="18" type="ORF">2485</name>
</gene>
<evidence type="ECO:0000259" key="16">
    <source>
        <dbReference type="PROSITE" id="PS51192"/>
    </source>
</evidence>
<dbReference type="GO" id="GO:0003677">
    <property type="term" value="F:DNA binding"/>
    <property type="evidence" value="ECO:0007669"/>
    <property type="project" value="UniProtKB-KW"/>
</dbReference>
<comment type="catalytic activity">
    <reaction evidence="14 15">
        <text>ATP + H2O = ADP + phosphate + H(+)</text>
        <dbReference type="Rhea" id="RHEA:13065"/>
        <dbReference type="ChEBI" id="CHEBI:15377"/>
        <dbReference type="ChEBI" id="CHEBI:15378"/>
        <dbReference type="ChEBI" id="CHEBI:30616"/>
        <dbReference type="ChEBI" id="CHEBI:43474"/>
        <dbReference type="ChEBI" id="CHEBI:456216"/>
        <dbReference type="EC" id="5.6.2.4"/>
    </reaction>
</comment>
<dbReference type="GO" id="GO:0006281">
    <property type="term" value="P:DNA repair"/>
    <property type="evidence" value="ECO:0007669"/>
    <property type="project" value="UniProtKB-UniRule"/>
</dbReference>
<evidence type="ECO:0000313" key="19">
    <source>
        <dbReference type="Proteomes" id="UP000045545"/>
    </source>
</evidence>
<dbReference type="NCBIfam" id="NF008168">
    <property type="entry name" value="PRK10917.2-2"/>
    <property type="match status" value="1"/>
</dbReference>
<evidence type="ECO:0000256" key="12">
    <source>
        <dbReference type="ARBA" id="ARBA00034617"/>
    </source>
</evidence>
<dbReference type="InterPro" id="IPR045562">
    <property type="entry name" value="RecG_dom3_C"/>
</dbReference>
<evidence type="ECO:0000256" key="9">
    <source>
        <dbReference type="ARBA" id="ARBA00023172"/>
    </source>
</evidence>
<dbReference type="SMART" id="SM00487">
    <property type="entry name" value="DEXDc"/>
    <property type="match status" value="1"/>
</dbReference>
<dbReference type="PROSITE" id="PS51192">
    <property type="entry name" value="HELICASE_ATP_BIND_1"/>
    <property type="match status" value="1"/>
</dbReference>
<dbReference type="InterPro" id="IPR027417">
    <property type="entry name" value="P-loop_NTPase"/>
</dbReference>
<keyword evidence="3 15" id="KW-0547">Nucleotide-binding</keyword>
<dbReference type="STRING" id="690567.2485"/>
<dbReference type="AlphaFoldDB" id="A0A0E3W3T9"/>
<dbReference type="NCBIfam" id="NF008165">
    <property type="entry name" value="PRK10917.1-3"/>
    <property type="match status" value="1"/>
</dbReference>